<dbReference type="InterPro" id="IPR019787">
    <property type="entry name" value="Znf_PHD-finger"/>
</dbReference>
<dbReference type="PROSITE" id="PS51805">
    <property type="entry name" value="EPHD"/>
    <property type="match status" value="1"/>
</dbReference>
<keyword evidence="3" id="KW-0677">Repeat</keyword>
<keyword evidence="5" id="KW-0862">Zinc</keyword>
<proteinExistence type="predicted"/>
<dbReference type="SUPFAM" id="SSF57903">
    <property type="entry name" value="FYVE/PHD zinc finger"/>
    <property type="match status" value="1"/>
</dbReference>
<evidence type="ECO:0000256" key="3">
    <source>
        <dbReference type="ARBA" id="ARBA00022737"/>
    </source>
</evidence>
<dbReference type="SMART" id="SM00249">
    <property type="entry name" value="PHD"/>
    <property type="match status" value="2"/>
</dbReference>
<dbReference type="CDD" id="cd15492">
    <property type="entry name" value="PHD_BRPF_JADE_like"/>
    <property type="match status" value="1"/>
</dbReference>
<dbReference type="InterPro" id="IPR019786">
    <property type="entry name" value="Zinc_finger_PHD-type_CS"/>
</dbReference>
<name>A0A1L0DGS6_9ASCO</name>
<evidence type="ECO:0000313" key="11">
    <source>
        <dbReference type="EMBL" id="SGZ55136.1"/>
    </source>
</evidence>
<dbReference type="InterPro" id="IPR013083">
    <property type="entry name" value="Znf_RING/FYVE/PHD"/>
</dbReference>
<dbReference type="InterPro" id="IPR011011">
    <property type="entry name" value="Znf_FYVE_PHD"/>
</dbReference>
<dbReference type="InterPro" id="IPR050701">
    <property type="entry name" value="Histone_Mod_Regulator"/>
</dbReference>
<dbReference type="PANTHER" id="PTHR13793">
    <property type="entry name" value="PHD FINGER PROTEINS"/>
    <property type="match status" value="1"/>
</dbReference>
<dbReference type="STRING" id="45354.A0A1L0DGS6"/>
<feature type="domain" description="PHD-type" evidence="9">
    <location>
        <begin position="211"/>
        <end position="261"/>
    </location>
</feature>
<feature type="compositionally biased region" description="Polar residues" evidence="8">
    <location>
        <begin position="39"/>
        <end position="68"/>
    </location>
</feature>
<dbReference type="PROSITE" id="PS50016">
    <property type="entry name" value="ZF_PHD_2"/>
    <property type="match status" value="1"/>
</dbReference>
<keyword evidence="4 7" id="KW-0863">Zinc-finger</keyword>
<dbReference type="Pfam" id="PF10513">
    <property type="entry name" value="EPL1"/>
    <property type="match status" value="1"/>
</dbReference>
<dbReference type="GO" id="GO:0006357">
    <property type="term" value="P:regulation of transcription by RNA polymerase II"/>
    <property type="evidence" value="ECO:0007669"/>
    <property type="project" value="TreeGrafter"/>
</dbReference>
<evidence type="ECO:0000256" key="7">
    <source>
        <dbReference type="PROSITE-ProRule" id="PRU00146"/>
    </source>
</evidence>
<dbReference type="GO" id="GO:0008270">
    <property type="term" value="F:zinc ion binding"/>
    <property type="evidence" value="ECO:0007669"/>
    <property type="project" value="UniProtKB-KW"/>
</dbReference>
<dbReference type="Pfam" id="PF13832">
    <property type="entry name" value="zf-HC5HC2H_2"/>
    <property type="match status" value="1"/>
</dbReference>
<feature type="domain" description="PHD-type" evidence="10">
    <location>
        <begin position="265"/>
        <end position="382"/>
    </location>
</feature>
<dbReference type="EMBL" id="LT635760">
    <property type="protein sequence ID" value="SGZ55136.1"/>
    <property type="molecule type" value="Genomic_DNA"/>
</dbReference>
<keyword evidence="12" id="KW-1185">Reference proteome</keyword>
<dbReference type="AlphaFoldDB" id="A0A1L0DGS6"/>
<dbReference type="OrthoDB" id="20839at2759"/>
<dbReference type="Proteomes" id="UP000182334">
    <property type="component" value="Chromosome V"/>
</dbReference>
<evidence type="ECO:0000256" key="6">
    <source>
        <dbReference type="ARBA" id="ARBA00023242"/>
    </source>
</evidence>
<dbReference type="PANTHER" id="PTHR13793:SF107">
    <property type="entry name" value="BROMODOMAIN-CONTAINING PROTEIN HOMOLOG"/>
    <property type="match status" value="1"/>
</dbReference>
<protein>
    <submittedName>
        <fullName evidence="11">CIC11C00000001267</fullName>
    </submittedName>
</protein>
<dbReference type="Gene3D" id="3.30.40.10">
    <property type="entry name" value="Zinc/RING finger domain, C3HC4 (zinc finger)"/>
    <property type="match status" value="2"/>
</dbReference>
<sequence length="757" mass="85652">MVIPSNDTRPREERDYKEVYPDLDETAQLAVFTIHEENSLSLPKSQSPTGSSNLNNSRPNTSTNTANGVSKPPKFTTRRRSLAALHLSRLPRLVAEYGFRLRPHKQKSPSTYIREYSQPKPTRQVMYDMDEQDSEYLEWRNTREENLAVILPEVFEIVMSVLEEQWQKLEVQMAAVGNGPGNTSDQLLTLDENFDKYGSDDGIGGVGSIFEQRCAVCNDLECDNTNAIVFCDGCNIAVHQECYGIAFIPEGQWFCRRCMLSRGRSVDCTFCPSHTGAFKQLDNGLWSHVVCALWIHEVYFANPIYLEPIEGIDMIPRNRWKLVCYICKQKTGACVQCTNRNCFQAYHVTCAKRAGLYMVMEKGMQGALASKATLKSFCDRHGPLTWSREAVLHGITKTRMFYRDSRLLLQQNDRLVLQRRQQNRFNTFKWRTENNTPIAPQKFVDVVFSTMLQLKVETTAGEFQPATSSSILRGLGHKIQMTKKDIYDDLRAASASLCRYWCLKREAKGGAPLVRPSASNPILVLAASMYEASASELGVGPELAHRQLEEKIQFGHTLMNDLRKVIELAQTTRYRQVVAHESTKLQLTMADTAYFPLKAVAARVLRHICDKIDSLRLIANERPKAETLALPDIMSKVAAYRYTTVDELDNDIQGLLTQILREHKGSSALGKTATRALNYWRDVGRNDVVEIAACAKADIPFVQIEGFDFALKPYNPAAVLAEEQLSEVEEDAFTTNDNQILWRRFLSDSQSSSAPNQ</sequence>
<evidence type="ECO:0000256" key="8">
    <source>
        <dbReference type="SAM" id="MobiDB-lite"/>
    </source>
</evidence>
<accession>A0A1L0DGS6</accession>
<comment type="subcellular location">
    <subcellularLocation>
        <location evidence="1">Nucleus</location>
    </subcellularLocation>
</comment>
<organism evidence="11 12">
    <name type="scientific">Sungouiella intermedia</name>
    <dbReference type="NCBI Taxonomy" id="45354"/>
    <lineage>
        <taxon>Eukaryota</taxon>
        <taxon>Fungi</taxon>
        <taxon>Dikarya</taxon>
        <taxon>Ascomycota</taxon>
        <taxon>Saccharomycotina</taxon>
        <taxon>Pichiomycetes</taxon>
        <taxon>Metschnikowiaceae</taxon>
        <taxon>Sungouiella</taxon>
    </lineage>
</organism>
<dbReference type="PROSITE" id="PS01359">
    <property type="entry name" value="ZF_PHD_1"/>
    <property type="match status" value="1"/>
</dbReference>
<dbReference type="GO" id="GO:0005634">
    <property type="term" value="C:nucleus"/>
    <property type="evidence" value="ECO:0007669"/>
    <property type="project" value="UniProtKB-SubCell"/>
</dbReference>
<keyword evidence="6" id="KW-0539">Nucleus</keyword>
<evidence type="ECO:0000256" key="2">
    <source>
        <dbReference type="ARBA" id="ARBA00022723"/>
    </source>
</evidence>
<dbReference type="FunFam" id="3.30.40.10:FF:000007">
    <property type="entry name" value="Bromodomain containing 1, isoform CRA_b"/>
    <property type="match status" value="1"/>
</dbReference>
<keyword evidence="2" id="KW-0479">Metal-binding</keyword>
<dbReference type="InterPro" id="IPR034732">
    <property type="entry name" value="EPHD"/>
</dbReference>
<evidence type="ECO:0000256" key="4">
    <source>
        <dbReference type="ARBA" id="ARBA00022771"/>
    </source>
</evidence>
<dbReference type="InterPro" id="IPR001965">
    <property type="entry name" value="Znf_PHD"/>
</dbReference>
<evidence type="ECO:0000256" key="1">
    <source>
        <dbReference type="ARBA" id="ARBA00004123"/>
    </source>
</evidence>
<evidence type="ECO:0000256" key="5">
    <source>
        <dbReference type="ARBA" id="ARBA00022833"/>
    </source>
</evidence>
<dbReference type="InterPro" id="IPR019542">
    <property type="entry name" value="Enhancer_polycomb-like_N"/>
</dbReference>
<gene>
    <name evidence="11" type="ORF">SAMEA4029010_CIC11G00000001267</name>
</gene>
<dbReference type="Pfam" id="PF13831">
    <property type="entry name" value="PHD_2"/>
    <property type="match status" value="1"/>
</dbReference>
<evidence type="ECO:0000259" key="9">
    <source>
        <dbReference type="PROSITE" id="PS50016"/>
    </source>
</evidence>
<feature type="region of interest" description="Disordered" evidence="8">
    <location>
        <begin position="39"/>
        <end position="76"/>
    </location>
</feature>
<evidence type="ECO:0000259" key="10">
    <source>
        <dbReference type="PROSITE" id="PS51805"/>
    </source>
</evidence>
<reference evidence="11 12" key="1">
    <citation type="submission" date="2016-10" db="EMBL/GenBank/DDBJ databases">
        <authorList>
            <person name="de Groot N.N."/>
        </authorList>
    </citation>
    <scope>NUCLEOTIDE SEQUENCE [LARGE SCALE GENOMIC DNA]</scope>
    <source>
        <strain evidence="11 12">CBS 141442</strain>
    </source>
</reference>
<evidence type="ECO:0000313" key="12">
    <source>
        <dbReference type="Proteomes" id="UP000182334"/>
    </source>
</evidence>